<keyword evidence="1" id="KW-0805">Transcription regulation</keyword>
<dbReference type="EMBL" id="BAAANN010000027">
    <property type="protein sequence ID" value="GAA1975632.1"/>
    <property type="molecule type" value="Genomic_DNA"/>
</dbReference>
<accession>A0ABN2RVM5</accession>
<organism evidence="5 6">
    <name type="scientific">Amycolatopsis minnesotensis</name>
    <dbReference type="NCBI Taxonomy" id="337894"/>
    <lineage>
        <taxon>Bacteria</taxon>
        <taxon>Bacillati</taxon>
        <taxon>Actinomycetota</taxon>
        <taxon>Actinomycetes</taxon>
        <taxon>Pseudonocardiales</taxon>
        <taxon>Pseudonocardiaceae</taxon>
        <taxon>Amycolatopsis</taxon>
    </lineage>
</organism>
<dbReference type="CDD" id="cd00090">
    <property type="entry name" value="HTH_ARSR"/>
    <property type="match status" value="1"/>
</dbReference>
<dbReference type="Proteomes" id="UP001501116">
    <property type="component" value="Unassembled WGS sequence"/>
</dbReference>
<evidence type="ECO:0000259" key="4">
    <source>
        <dbReference type="SMART" id="SM00418"/>
    </source>
</evidence>
<keyword evidence="6" id="KW-1185">Reference proteome</keyword>
<comment type="caution">
    <text evidence="5">The sequence shown here is derived from an EMBL/GenBank/DDBJ whole genome shotgun (WGS) entry which is preliminary data.</text>
</comment>
<reference evidence="5 6" key="1">
    <citation type="journal article" date="2019" name="Int. J. Syst. Evol. Microbiol.">
        <title>The Global Catalogue of Microorganisms (GCM) 10K type strain sequencing project: providing services to taxonomists for standard genome sequencing and annotation.</title>
        <authorList>
            <consortium name="The Broad Institute Genomics Platform"/>
            <consortium name="The Broad Institute Genome Sequencing Center for Infectious Disease"/>
            <person name="Wu L."/>
            <person name="Ma J."/>
        </authorList>
    </citation>
    <scope>NUCLEOTIDE SEQUENCE [LARGE SCALE GENOMIC DNA]</scope>
    <source>
        <strain evidence="5 6">JCM 14545</strain>
    </source>
</reference>
<keyword evidence="3" id="KW-0804">Transcription</keyword>
<sequence length="290" mass="31432">MRKILFASGDVSRVRLVSTVGMESETVFALDMLGRAGRTPFAEWHKKVHAELGSRAQTLKTLVKALRPTSALLSFRERPTQMHEEPLEAAGIGLAEAQAAIEEFREVAVRPTWMSIRRHLEGERSARGRILATGGVDRLLATLHSRVRWDSKSLQLQGCDGEDVRLDGRGLALAPSFFLHDRDPVLVWECGQPTLVFPALPDPAGTGGEQVKRGERALIALVGRTRAEVMRALTAKSTTGQLAGRLGVSPAGASQHTGVLRQAGLITTERSRNTVLHALTPLGHALLGEV</sequence>
<proteinExistence type="predicted"/>
<evidence type="ECO:0000256" key="3">
    <source>
        <dbReference type="ARBA" id="ARBA00023163"/>
    </source>
</evidence>
<dbReference type="InterPro" id="IPR036390">
    <property type="entry name" value="WH_DNA-bd_sf"/>
</dbReference>
<dbReference type="PANTHER" id="PTHR43132:SF8">
    <property type="entry name" value="HTH-TYPE TRANSCRIPTIONAL REGULATOR KMTR"/>
    <property type="match status" value="1"/>
</dbReference>
<evidence type="ECO:0000256" key="1">
    <source>
        <dbReference type="ARBA" id="ARBA00023015"/>
    </source>
</evidence>
<keyword evidence="2" id="KW-0238">DNA-binding</keyword>
<dbReference type="SMART" id="SM00418">
    <property type="entry name" value="HTH_ARSR"/>
    <property type="match status" value="1"/>
</dbReference>
<dbReference type="Gene3D" id="1.10.10.10">
    <property type="entry name" value="Winged helix-like DNA-binding domain superfamily/Winged helix DNA-binding domain"/>
    <property type="match status" value="1"/>
</dbReference>
<dbReference type="InterPro" id="IPR051011">
    <property type="entry name" value="Metal_resp_trans_reg"/>
</dbReference>
<gene>
    <name evidence="5" type="ORF">GCM10009754_58890</name>
</gene>
<evidence type="ECO:0000256" key="2">
    <source>
        <dbReference type="ARBA" id="ARBA00023125"/>
    </source>
</evidence>
<dbReference type="PANTHER" id="PTHR43132">
    <property type="entry name" value="ARSENICAL RESISTANCE OPERON REPRESSOR ARSR-RELATED"/>
    <property type="match status" value="1"/>
</dbReference>
<name>A0ABN2RVM5_9PSEU</name>
<dbReference type="SUPFAM" id="SSF46785">
    <property type="entry name" value="Winged helix' DNA-binding domain"/>
    <property type="match status" value="1"/>
</dbReference>
<dbReference type="InterPro" id="IPR036388">
    <property type="entry name" value="WH-like_DNA-bd_sf"/>
</dbReference>
<dbReference type="InterPro" id="IPR001845">
    <property type="entry name" value="HTH_ArsR_DNA-bd_dom"/>
</dbReference>
<dbReference type="InterPro" id="IPR011991">
    <property type="entry name" value="ArsR-like_HTH"/>
</dbReference>
<protein>
    <recommendedName>
        <fullName evidence="4">HTH arsR-type domain-containing protein</fullName>
    </recommendedName>
</protein>
<evidence type="ECO:0000313" key="5">
    <source>
        <dbReference type="EMBL" id="GAA1975632.1"/>
    </source>
</evidence>
<feature type="domain" description="HTH arsR-type" evidence="4">
    <location>
        <begin position="216"/>
        <end position="288"/>
    </location>
</feature>
<evidence type="ECO:0000313" key="6">
    <source>
        <dbReference type="Proteomes" id="UP001501116"/>
    </source>
</evidence>